<organism evidence="2 3">
    <name type="scientific">Psophocarpus tetragonolobus</name>
    <name type="common">Winged bean</name>
    <name type="synonym">Dolichos tetragonolobus</name>
    <dbReference type="NCBI Taxonomy" id="3891"/>
    <lineage>
        <taxon>Eukaryota</taxon>
        <taxon>Viridiplantae</taxon>
        <taxon>Streptophyta</taxon>
        <taxon>Embryophyta</taxon>
        <taxon>Tracheophyta</taxon>
        <taxon>Spermatophyta</taxon>
        <taxon>Magnoliopsida</taxon>
        <taxon>eudicotyledons</taxon>
        <taxon>Gunneridae</taxon>
        <taxon>Pentapetalae</taxon>
        <taxon>rosids</taxon>
        <taxon>fabids</taxon>
        <taxon>Fabales</taxon>
        <taxon>Fabaceae</taxon>
        <taxon>Papilionoideae</taxon>
        <taxon>50 kb inversion clade</taxon>
        <taxon>NPAAA clade</taxon>
        <taxon>indigoferoid/millettioid clade</taxon>
        <taxon>Phaseoleae</taxon>
        <taxon>Psophocarpus</taxon>
    </lineage>
</organism>
<evidence type="ECO:0000256" key="1">
    <source>
        <dbReference type="SAM" id="MobiDB-lite"/>
    </source>
</evidence>
<dbReference type="AlphaFoldDB" id="A0AAN9T2H3"/>
<keyword evidence="3" id="KW-1185">Reference proteome</keyword>
<evidence type="ECO:0000313" key="3">
    <source>
        <dbReference type="Proteomes" id="UP001386955"/>
    </source>
</evidence>
<feature type="region of interest" description="Disordered" evidence="1">
    <location>
        <begin position="1"/>
        <end position="22"/>
    </location>
</feature>
<dbReference type="Proteomes" id="UP001386955">
    <property type="component" value="Unassembled WGS sequence"/>
</dbReference>
<gene>
    <name evidence="2" type="ORF">VNO78_04033</name>
</gene>
<evidence type="ECO:0000313" key="2">
    <source>
        <dbReference type="EMBL" id="KAK7412568.1"/>
    </source>
</evidence>
<sequence length="86" mass="9741">MLRRPLLENPKASPPYEYDDSHRGKDWEFLTRFSVSPSLPKQGLRGASLLCWQQQGLLQHALISDTDSPAFLPLFLKAATDNNTWG</sequence>
<protein>
    <submittedName>
        <fullName evidence="2">Uncharacterized protein</fullName>
    </submittedName>
</protein>
<comment type="caution">
    <text evidence="2">The sequence shown here is derived from an EMBL/GenBank/DDBJ whole genome shotgun (WGS) entry which is preliminary data.</text>
</comment>
<name>A0AAN9T2H3_PSOTE</name>
<reference evidence="2 3" key="1">
    <citation type="submission" date="2024-01" db="EMBL/GenBank/DDBJ databases">
        <title>The genomes of 5 underutilized Papilionoideae crops provide insights into root nodulation and disease resistanc.</title>
        <authorList>
            <person name="Jiang F."/>
        </authorList>
    </citation>
    <scope>NUCLEOTIDE SEQUENCE [LARGE SCALE GENOMIC DNA]</scope>
    <source>
        <strain evidence="2">DUOXIRENSHENG_FW03</strain>
        <tissue evidence="2">Leaves</tissue>
    </source>
</reference>
<dbReference type="EMBL" id="JAYMYS010000001">
    <property type="protein sequence ID" value="KAK7412568.1"/>
    <property type="molecule type" value="Genomic_DNA"/>
</dbReference>
<accession>A0AAN9T2H3</accession>
<proteinExistence type="predicted"/>